<evidence type="ECO:0000256" key="1">
    <source>
        <dbReference type="SAM" id="Coils"/>
    </source>
</evidence>
<name>A0A814Y1G6_9BILA</name>
<proteinExistence type="predicted"/>
<dbReference type="AlphaFoldDB" id="A0A814Y1G6"/>
<feature type="coiled-coil region" evidence="1">
    <location>
        <begin position="34"/>
        <end position="86"/>
    </location>
</feature>
<protein>
    <submittedName>
        <fullName evidence="2">Uncharacterized protein</fullName>
    </submittedName>
</protein>
<gene>
    <name evidence="2" type="ORF">IZO911_LOCUS29813</name>
</gene>
<evidence type="ECO:0000313" key="3">
    <source>
        <dbReference type="Proteomes" id="UP000663860"/>
    </source>
</evidence>
<comment type="caution">
    <text evidence="2">The sequence shown here is derived from an EMBL/GenBank/DDBJ whole genome shotgun (WGS) entry which is preliminary data.</text>
</comment>
<organism evidence="2 3">
    <name type="scientific">Adineta steineri</name>
    <dbReference type="NCBI Taxonomy" id="433720"/>
    <lineage>
        <taxon>Eukaryota</taxon>
        <taxon>Metazoa</taxon>
        <taxon>Spiralia</taxon>
        <taxon>Gnathifera</taxon>
        <taxon>Rotifera</taxon>
        <taxon>Eurotatoria</taxon>
        <taxon>Bdelloidea</taxon>
        <taxon>Adinetida</taxon>
        <taxon>Adinetidae</taxon>
        <taxon>Adineta</taxon>
    </lineage>
</organism>
<dbReference type="EMBL" id="CAJNOE010000453">
    <property type="protein sequence ID" value="CAF1222955.1"/>
    <property type="molecule type" value="Genomic_DNA"/>
</dbReference>
<reference evidence="2" key="1">
    <citation type="submission" date="2021-02" db="EMBL/GenBank/DDBJ databases">
        <authorList>
            <person name="Nowell W R."/>
        </authorList>
    </citation>
    <scope>NUCLEOTIDE SEQUENCE</scope>
</reference>
<sequence>MPADGLCADLTCDKETKHLYECHCCSSLICFHHLSEHIEAAQRNKERFNSLRNELKTDVDTFKVIIEKKLLNIEREKSLIEKAQKLLDAKIDSIDEVQIIFEEIEKAIGLSQLQGIIKVEPTLPNTKNCSCVCKCTSLNDELLSKTTSSTSKSLVHLNLTDKTNTSIITTDNKYSMCDTSGIVDCNSLVQTTATIEDEDVDNEQNKCESKSIYSLRGVCPLTFDGAYGLTTANHSMHFCLNQKTDLIGLYDHFLSKHQLQAICIRRLLRAISNNEDPKTTKLFNENEDVINHLYQMPCPFSKKMTHLIRCPRKNIKRAPCTYILSRNTSLNWHLQYYHGAPSSLARTLVAQSKKIQIGNINLSHD</sequence>
<accession>A0A814Y1G6</accession>
<evidence type="ECO:0000313" key="2">
    <source>
        <dbReference type="EMBL" id="CAF1222955.1"/>
    </source>
</evidence>
<dbReference type="Proteomes" id="UP000663860">
    <property type="component" value="Unassembled WGS sequence"/>
</dbReference>
<keyword evidence="1" id="KW-0175">Coiled coil</keyword>